<dbReference type="InterPro" id="IPR006016">
    <property type="entry name" value="UspA"/>
</dbReference>
<name>A0ABU6IPJ4_9FLAO</name>
<dbReference type="SUPFAM" id="SSF52402">
    <property type="entry name" value="Adenine nucleotide alpha hydrolases-like"/>
    <property type="match status" value="2"/>
</dbReference>
<reference evidence="3 4" key="1">
    <citation type="submission" date="2024-01" db="EMBL/GenBank/DDBJ databases">
        <title>The strains designed SYSU M86414 and SYSU M84420 isolated from the marine sediment in San Sha City (Hainan Province, China).</title>
        <authorList>
            <person name="Guo D."/>
        </authorList>
    </citation>
    <scope>NUCLEOTIDE SEQUENCE [LARGE SCALE GENOMIC DNA]</scope>
    <source>
        <strain evidence="3 4">SYSU M84420</strain>
    </source>
</reference>
<dbReference type="CDD" id="cd00293">
    <property type="entry name" value="USP-like"/>
    <property type="match status" value="1"/>
</dbReference>
<protein>
    <submittedName>
        <fullName evidence="3">Universal stress protein</fullName>
    </submittedName>
</protein>
<organism evidence="3 4">
    <name type="scientific">Flagellimonas halotolerans</name>
    <dbReference type="NCBI Taxonomy" id="3112164"/>
    <lineage>
        <taxon>Bacteria</taxon>
        <taxon>Pseudomonadati</taxon>
        <taxon>Bacteroidota</taxon>
        <taxon>Flavobacteriia</taxon>
        <taxon>Flavobacteriales</taxon>
        <taxon>Flavobacteriaceae</taxon>
        <taxon>Flagellimonas</taxon>
    </lineage>
</organism>
<accession>A0ABU6IPJ4</accession>
<comment type="caution">
    <text evidence="3">The sequence shown here is derived from an EMBL/GenBank/DDBJ whole genome shotgun (WGS) entry which is preliminary data.</text>
</comment>
<dbReference type="PRINTS" id="PR01438">
    <property type="entry name" value="UNVRSLSTRESS"/>
</dbReference>
<dbReference type="Proteomes" id="UP001355298">
    <property type="component" value="Unassembled WGS sequence"/>
</dbReference>
<evidence type="ECO:0000313" key="3">
    <source>
        <dbReference type="EMBL" id="MEC4264996.1"/>
    </source>
</evidence>
<dbReference type="Pfam" id="PF00582">
    <property type="entry name" value="Usp"/>
    <property type="match status" value="1"/>
</dbReference>
<sequence length="282" mass="32255">MKKVLLPTDFSQNAKNAISYALKLYKDTPCTFYLLHAYGIPVYSIENWTMDFHESNPIAHYQKETMDQLNALKEELEADHANPKHQFVLQGAFNQLVDEIGEVVKKEGIDLIVMGTKGVTGAKELLFGSNTVHAIKKAKCPLIAVPGEFKYESPKQILFPVDFEVDYDKKIIEELLYLASENKGNINILHISTGNSMTEFQMRNKKKLDQLLKPHTYIFHETPVNGVIEGINDFQKKNRINLLAMIMNKHTFLESLFIRPVIRKIGMHLNIPFMVLPHLEGK</sequence>
<gene>
    <name evidence="3" type="ORF">VOP03_06540</name>
</gene>
<proteinExistence type="inferred from homology"/>
<evidence type="ECO:0000256" key="1">
    <source>
        <dbReference type="ARBA" id="ARBA00008791"/>
    </source>
</evidence>
<evidence type="ECO:0000259" key="2">
    <source>
        <dbReference type="Pfam" id="PF00582"/>
    </source>
</evidence>
<feature type="domain" description="UspA" evidence="2">
    <location>
        <begin position="1"/>
        <end position="146"/>
    </location>
</feature>
<keyword evidence="4" id="KW-1185">Reference proteome</keyword>
<dbReference type="PANTHER" id="PTHR46268">
    <property type="entry name" value="STRESS RESPONSE PROTEIN NHAX"/>
    <property type="match status" value="1"/>
</dbReference>
<dbReference type="PANTHER" id="PTHR46268:SF6">
    <property type="entry name" value="UNIVERSAL STRESS PROTEIN UP12"/>
    <property type="match status" value="1"/>
</dbReference>
<dbReference type="InterPro" id="IPR006015">
    <property type="entry name" value="Universal_stress_UspA"/>
</dbReference>
<evidence type="ECO:0000313" key="4">
    <source>
        <dbReference type="Proteomes" id="UP001355298"/>
    </source>
</evidence>
<dbReference type="EMBL" id="JAYMGW010000004">
    <property type="protein sequence ID" value="MEC4264996.1"/>
    <property type="molecule type" value="Genomic_DNA"/>
</dbReference>
<comment type="similarity">
    <text evidence="1">Belongs to the universal stress protein A family.</text>
</comment>
<dbReference type="Gene3D" id="3.40.50.12370">
    <property type="match status" value="1"/>
</dbReference>
<dbReference type="RefSeq" id="WP_326278017.1">
    <property type="nucleotide sequence ID" value="NZ_JAYKYV010000004.1"/>
</dbReference>